<name>A0A9P0T8B1_PIEBR</name>
<organism evidence="3 4">
    <name type="scientific">Pieris brassicae</name>
    <name type="common">White butterfly</name>
    <name type="synonym">Large white butterfly</name>
    <dbReference type="NCBI Taxonomy" id="7116"/>
    <lineage>
        <taxon>Eukaryota</taxon>
        <taxon>Metazoa</taxon>
        <taxon>Ecdysozoa</taxon>
        <taxon>Arthropoda</taxon>
        <taxon>Hexapoda</taxon>
        <taxon>Insecta</taxon>
        <taxon>Pterygota</taxon>
        <taxon>Neoptera</taxon>
        <taxon>Endopterygota</taxon>
        <taxon>Lepidoptera</taxon>
        <taxon>Glossata</taxon>
        <taxon>Ditrysia</taxon>
        <taxon>Papilionoidea</taxon>
        <taxon>Pieridae</taxon>
        <taxon>Pierinae</taxon>
        <taxon>Pieris</taxon>
    </lineage>
</organism>
<dbReference type="GO" id="GO:0005507">
    <property type="term" value="F:copper ion binding"/>
    <property type="evidence" value="ECO:0007669"/>
    <property type="project" value="TreeGrafter"/>
</dbReference>
<dbReference type="InterPro" id="IPR036822">
    <property type="entry name" value="CutC-like_dom_sf"/>
</dbReference>
<proteinExistence type="inferred from homology"/>
<keyword evidence="4" id="KW-1185">Reference proteome</keyword>
<dbReference type="HAMAP" id="MF_00795">
    <property type="entry name" value="CutC"/>
    <property type="match status" value="1"/>
</dbReference>
<accession>A0A9P0T8B1</accession>
<evidence type="ECO:0000256" key="2">
    <source>
        <dbReference type="ARBA" id="ARBA00019014"/>
    </source>
</evidence>
<dbReference type="EMBL" id="CALOZG010000005">
    <property type="protein sequence ID" value="CAH4027540.1"/>
    <property type="molecule type" value="Genomic_DNA"/>
</dbReference>
<gene>
    <name evidence="3" type="ORF">PIBRA_LOCUS4699</name>
</gene>
<reference evidence="3" key="1">
    <citation type="submission" date="2022-05" db="EMBL/GenBank/DDBJ databases">
        <authorList>
            <person name="Okamura Y."/>
        </authorList>
    </citation>
    <scope>NUCLEOTIDE SEQUENCE</scope>
</reference>
<dbReference type="InterPro" id="IPR005627">
    <property type="entry name" value="CutC-like"/>
</dbReference>
<dbReference type="AlphaFoldDB" id="A0A9P0T8B1"/>
<dbReference type="SUPFAM" id="SSF110395">
    <property type="entry name" value="CutC-like"/>
    <property type="match status" value="1"/>
</dbReference>
<dbReference type="Proteomes" id="UP001152562">
    <property type="component" value="Unassembled WGS sequence"/>
</dbReference>
<dbReference type="Pfam" id="PF03932">
    <property type="entry name" value="CutC"/>
    <property type="match status" value="1"/>
</dbReference>
<comment type="caution">
    <text evidence="3">The sequence shown here is derived from an EMBL/GenBank/DDBJ whole genome shotgun (WGS) entry which is preliminary data.</text>
</comment>
<dbReference type="PANTHER" id="PTHR12598:SF0">
    <property type="entry name" value="COPPER HOMEOSTASIS PROTEIN CUTC HOMOLOG"/>
    <property type="match status" value="1"/>
</dbReference>
<protein>
    <recommendedName>
        <fullName evidence="2">Copper homeostasis protein cutC homolog</fullName>
    </recommendedName>
</protein>
<comment type="similarity">
    <text evidence="1">Belongs to the CutC family.</text>
</comment>
<dbReference type="Gene3D" id="3.20.20.380">
    <property type="entry name" value="Copper homeostasis (CutC) domain"/>
    <property type="match status" value="1"/>
</dbReference>
<dbReference type="PANTHER" id="PTHR12598">
    <property type="entry name" value="COPPER HOMEOSTASIS PROTEIN CUTC"/>
    <property type="match status" value="1"/>
</dbReference>
<sequence length="275" mass="30581">MELFSFKDSVSVANRSKRKLEVCVDSLESAINAIDGGADELEICSSLMEGGLTPSPGLVNKVIEVFKFNGICSDAEDGHQTANQHVPKLNIMIRCRGGSDFCYNGMEIQTMLADIRYFKELQINRFVFGALTDNQELDIQNCSLIVLEASPIPVTFHRAFDLCNNPFEAMEKIIQLGFDRVLTSGQRITAIDNDAVKLIKELNEKFGTEIEIMPGSGVNLENVRKFIEIGCKIVHSSCKVKKNIVEVKRDLCMGCSSVYVTDKIIVKSMVEIINK</sequence>
<evidence type="ECO:0000313" key="4">
    <source>
        <dbReference type="Proteomes" id="UP001152562"/>
    </source>
</evidence>
<evidence type="ECO:0000256" key="1">
    <source>
        <dbReference type="ARBA" id="ARBA00007768"/>
    </source>
</evidence>
<evidence type="ECO:0000313" key="3">
    <source>
        <dbReference type="EMBL" id="CAH4027540.1"/>
    </source>
</evidence>